<evidence type="ECO:0000256" key="5">
    <source>
        <dbReference type="ARBA" id="ARBA00022989"/>
    </source>
</evidence>
<dbReference type="RefSeq" id="XP_048318642.2">
    <property type="nucleotide sequence ID" value="XM_048462685.2"/>
</dbReference>
<sequence length="531" mass="60261">MQYLCTTCSLILKLSNSLSKSIRFLVLCCFHFLYLRVNPFIIQLFYFLSLSSLGFLLLIAFNPRTDSFRPRNFDFFFTSVSAATVSSMSTVEMEVFSNTQLIILTILIFIGGEVFTSMVGLFLRQFKLKQTGDKVVSVPNLIEQIEMGLQVRDPKSKNLNLETKVPDHCPIETILDSKLLMYHSIKYLGFVVLGYFLVVQVLGVAMVSIYLALASNARNILKNKGLKMMTFSIFTTVSTFASCGFVPTNENMMVFSKNSGLLLILIPQVLMGNTLFPSCLRFLIWVLGKLNIKKEESKFLLENSAGIGYLHLLSSLHSSLLVGSVFGFIFIQFVLFCFIEWNSESLSRLSSHEKLIGSLFQTVNTRHTGETIVDLSIISPAILVLFIVMMYLPPYTSFLPIKENEKNPEKSERRKKTRGKIMENLIFSQLSYLVIFIILVCITERKKLKQDPLNFNALNIALEVISAYGNVGFTTGYSCKRQLNPNIDCKDKWFGFSGKWSDEGKMILIVVMFFGRLKKFNMNGGRAWILL</sequence>
<keyword evidence="9" id="KW-1185">Reference proteome</keyword>
<feature type="transmembrane region" description="Helical" evidence="8">
    <location>
        <begin position="260"/>
        <end position="287"/>
    </location>
</feature>
<feature type="transmembrane region" description="Helical" evidence="8">
    <location>
        <begin position="41"/>
        <end position="61"/>
    </location>
</feature>
<keyword evidence="3" id="KW-0813">Transport</keyword>
<gene>
    <name evidence="10" type="primary">LOC107430572</name>
</gene>
<evidence type="ECO:0000256" key="3">
    <source>
        <dbReference type="ARBA" id="ARBA00022448"/>
    </source>
</evidence>
<reference evidence="9" key="1">
    <citation type="submission" date="2025-05" db="UniProtKB">
        <authorList>
            <consortium name="RefSeq"/>
        </authorList>
    </citation>
    <scope>NUCLEOTIDE SEQUENCE [LARGE SCALE GENOMIC DNA]</scope>
</reference>
<proteinExistence type="inferred from homology"/>
<feature type="transmembrane region" description="Helical" evidence="8">
    <location>
        <begin position="425"/>
        <end position="443"/>
    </location>
</feature>
<feature type="transmembrane region" description="Helical" evidence="8">
    <location>
        <begin position="73"/>
        <end position="89"/>
    </location>
</feature>
<feature type="transmembrane region" description="Helical" evidence="8">
    <location>
        <begin position="225"/>
        <end position="248"/>
    </location>
</feature>
<dbReference type="Proteomes" id="UP001652623">
    <property type="component" value="Chromosome 1"/>
</dbReference>
<evidence type="ECO:0000256" key="2">
    <source>
        <dbReference type="ARBA" id="ARBA00010864"/>
    </source>
</evidence>
<keyword evidence="5 8" id="KW-1133">Transmembrane helix</keyword>
<evidence type="ECO:0000256" key="1">
    <source>
        <dbReference type="ARBA" id="ARBA00004141"/>
    </source>
</evidence>
<feature type="transmembrane region" description="Helical" evidence="8">
    <location>
        <begin position="320"/>
        <end position="339"/>
    </location>
</feature>
<dbReference type="PANTHER" id="PTHR31064:SF38">
    <property type="entry name" value="CATION TRANSPORTER HKT1_4-RELATED"/>
    <property type="match status" value="1"/>
</dbReference>
<organism evidence="9 10">
    <name type="scientific">Ziziphus jujuba</name>
    <name type="common">Chinese jujube</name>
    <name type="synonym">Ziziphus sativa</name>
    <dbReference type="NCBI Taxonomy" id="326968"/>
    <lineage>
        <taxon>Eukaryota</taxon>
        <taxon>Viridiplantae</taxon>
        <taxon>Streptophyta</taxon>
        <taxon>Embryophyta</taxon>
        <taxon>Tracheophyta</taxon>
        <taxon>Spermatophyta</taxon>
        <taxon>Magnoliopsida</taxon>
        <taxon>eudicotyledons</taxon>
        <taxon>Gunneridae</taxon>
        <taxon>Pentapetalae</taxon>
        <taxon>rosids</taxon>
        <taxon>fabids</taxon>
        <taxon>Rosales</taxon>
        <taxon>Rhamnaceae</taxon>
        <taxon>Paliureae</taxon>
        <taxon>Ziziphus</taxon>
    </lineage>
</organism>
<accession>A0ABM3I1E2</accession>
<dbReference type="Pfam" id="PF02386">
    <property type="entry name" value="TrkH"/>
    <property type="match status" value="1"/>
</dbReference>
<evidence type="ECO:0000313" key="10">
    <source>
        <dbReference type="RefSeq" id="XP_048318642.2"/>
    </source>
</evidence>
<evidence type="ECO:0000256" key="7">
    <source>
        <dbReference type="ARBA" id="ARBA00023136"/>
    </source>
</evidence>
<feature type="transmembrane region" description="Helical" evidence="8">
    <location>
        <begin position="372"/>
        <end position="392"/>
    </location>
</feature>
<dbReference type="InterPro" id="IPR051143">
    <property type="entry name" value="TrkH_K-transport"/>
</dbReference>
<evidence type="ECO:0000256" key="4">
    <source>
        <dbReference type="ARBA" id="ARBA00022692"/>
    </source>
</evidence>
<feature type="transmembrane region" description="Helical" evidence="8">
    <location>
        <begin position="101"/>
        <end position="123"/>
    </location>
</feature>
<reference evidence="10" key="2">
    <citation type="submission" date="2025-08" db="UniProtKB">
        <authorList>
            <consortium name="RefSeq"/>
        </authorList>
    </citation>
    <scope>IDENTIFICATION</scope>
    <source>
        <tissue evidence="10">Seedling</tissue>
    </source>
</reference>
<dbReference type="InterPro" id="IPR003445">
    <property type="entry name" value="Cat_transpt"/>
</dbReference>
<comment type="subcellular location">
    <subcellularLocation>
        <location evidence="1">Membrane</location>
        <topology evidence="1">Multi-pass membrane protein</topology>
    </subcellularLocation>
</comment>
<keyword evidence="4 8" id="KW-0812">Transmembrane</keyword>
<evidence type="ECO:0000256" key="6">
    <source>
        <dbReference type="ARBA" id="ARBA00023065"/>
    </source>
</evidence>
<dbReference type="PANTHER" id="PTHR31064">
    <property type="entry name" value="POTASSIUM TRANSPORT PROTEIN DDB_G0292412-RELATED"/>
    <property type="match status" value="1"/>
</dbReference>
<evidence type="ECO:0000256" key="8">
    <source>
        <dbReference type="SAM" id="Phobius"/>
    </source>
</evidence>
<dbReference type="GeneID" id="107430572"/>
<feature type="transmembrane region" description="Helical" evidence="8">
    <location>
        <begin position="187"/>
        <end position="213"/>
    </location>
</feature>
<protein>
    <submittedName>
        <fullName evidence="10">Sodium transporter HKT1</fullName>
    </submittedName>
</protein>
<name>A0ABM3I1E2_ZIZJJ</name>
<comment type="similarity">
    <text evidence="2">Belongs to the TrkH potassium transport family. HKT (TC 2.A.38.3) subfamily.</text>
</comment>
<evidence type="ECO:0000313" key="9">
    <source>
        <dbReference type="Proteomes" id="UP001652623"/>
    </source>
</evidence>
<keyword evidence="6" id="KW-0406">Ion transport</keyword>
<keyword evidence="7 8" id="KW-0472">Membrane</keyword>